<feature type="region of interest" description="Disordered" evidence="1">
    <location>
        <begin position="79"/>
        <end position="103"/>
    </location>
</feature>
<evidence type="ECO:0000313" key="3">
    <source>
        <dbReference type="Proteomes" id="UP000261540"/>
    </source>
</evidence>
<dbReference type="Proteomes" id="UP000261540">
    <property type="component" value="Unplaced"/>
</dbReference>
<dbReference type="GeneTree" id="ENSGT00940000171321"/>
<keyword evidence="3" id="KW-1185">Reference proteome</keyword>
<dbReference type="AlphaFoldDB" id="A0A3B3QCV3"/>
<evidence type="ECO:0000256" key="1">
    <source>
        <dbReference type="SAM" id="MobiDB-lite"/>
    </source>
</evidence>
<proteinExistence type="predicted"/>
<dbReference type="STRING" id="1676925.ENSPKIP00000003236"/>
<name>A0A3B3QCV3_9TELE</name>
<dbReference type="Ensembl" id="ENSPKIT00000027195.1">
    <property type="protein sequence ID" value="ENSPKIP00000003236.1"/>
    <property type="gene ID" value="ENSPKIG00000020823.1"/>
</dbReference>
<protein>
    <submittedName>
        <fullName evidence="2">Uncharacterized protein</fullName>
    </submittedName>
</protein>
<evidence type="ECO:0000313" key="2">
    <source>
        <dbReference type="Ensembl" id="ENSPKIP00000003236.1"/>
    </source>
</evidence>
<sequence length="125" mass="13512">MATGANATPLGKLHPSIGAKRGFEAGPGAGVMAPPSPPVSFATAQNVQQPPQLPVNFPQAQQFTLIGSLFVDFGQKKARKRSRWSSETPDQKTVIPGMPTVIPPGLTREQERAYIGKFNDNWHTY</sequence>
<reference evidence="2" key="1">
    <citation type="submission" date="2025-08" db="UniProtKB">
        <authorList>
            <consortium name="Ensembl"/>
        </authorList>
    </citation>
    <scope>IDENTIFICATION</scope>
</reference>
<organism evidence="2 3">
    <name type="scientific">Paramormyrops kingsleyae</name>
    <dbReference type="NCBI Taxonomy" id="1676925"/>
    <lineage>
        <taxon>Eukaryota</taxon>
        <taxon>Metazoa</taxon>
        <taxon>Chordata</taxon>
        <taxon>Craniata</taxon>
        <taxon>Vertebrata</taxon>
        <taxon>Euteleostomi</taxon>
        <taxon>Actinopterygii</taxon>
        <taxon>Neopterygii</taxon>
        <taxon>Teleostei</taxon>
        <taxon>Osteoglossocephala</taxon>
        <taxon>Osteoglossomorpha</taxon>
        <taxon>Osteoglossiformes</taxon>
        <taxon>Mormyridae</taxon>
        <taxon>Paramormyrops</taxon>
    </lineage>
</organism>
<accession>A0A3B3QCV3</accession>
<feature type="region of interest" description="Disordered" evidence="1">
    <location>
        <begin position="1"/>
        <end position="45"/>
    </location>
</feature>
<reference evidence="2" key="2">
    <citation type="submission" date="2025-09" db="UniProtKB">
        <authorList>
            <consortium name="Ensembl"/>
        </authorList>
    </citation>
    <scope>IDENTIFICATION</scope>
</reference>